<dbReference type="GeneID" id="60255768"/>
<dbReference type="RefSeq" id="WP_109591885.1">
    <property type="nucleotide sequence ID" value="NZ_CAJGZY010000019.1"/>
</dbReference>
<evidence type="ECO:0000256" key="1">
    <source>
        <dbReference type="SAM" id="MobiDB-lite"/>
    </source>
</evidence>
<keyword evidence="2" id="KW-0472">Membrane</keyword>
<organism evidence="3 4">
    <name type="scientific">Psychrobacter immobilis</name>
    <dbReference type="NCBI Taxonomy" id="498"/>
    <lineage>
        <taxon>Bacteria</taxon>
        <taxon>Pseudomonadati</taxon>
        <taxon>Pseudomonadota</taxon>
        <taxon>Gammaproteobacteria</taxon>
        <taxon>Moraxellales</taxon>
        <taxon>Moraxellaceae</taxon>
        <taxon>Psychrobacter</taxon>
    </lineage>
</organism>
<name>A0A2V1ZTZ1_PSYIM</name>
<accession>A0A2V1ZTZ1</accession>
<evidence type="ECO:0000313" key="3">
    <source>
        <dbReference type="EMBL" id="PWK08901.1"/>
    </source>
</evidence>
<proteinExistence type="predicted"/>
<keyword evidence="2" id="KW-0812">Transmembrane</keyword>
<sequence>MLLLQIIAGFIILYIVIKVASWFGSSDNSPVSLDSSWDQDNLDDSDGSDSSSSDSSSSDSGGGDSGGGD</sequence>
<keyword evidence="2" id="KW-1133">Transmembrane helix</keyword>
<evidence type="ECO:0000313" key="4">
    <source>
        <dbReference type="Proteomes" id="UP000245655"/>
    </source>
</evidence>
<protein>
    <submittedName>
        <fullName evidence="3">Uncharacterized protein</fullName>
    </submittedName>
</protein>
<evidence type="ECO:0000256" key="2">
    <source>
        <dbReference type="SAM" id="Phobius"/>
    </source>
</evidence>
<gene>
    <name evidence="3" type="ORF">C8D84_11239</name>
</gene>
<reference evidence="3 4" key="1">
    <citation type="submission" date="2018-05" db="EMBL/GenBank/DDBJ databases">
        <title>Genomic Encyclopedia of Type Strains, Phase IV (KMG-IV): sequencing the most valuable type-strain genomes for metagenomic binning, comparative biology and taxonomic classification.</title>
        <authorList>
            <person name="Goeker M."/>
        </authorList>
    </citation>
    <scope>NUCLEOTIDE SEQUENCE [LARGE SCALE GENOMIC DNA]</scope>
    <source>
        <strain evidence="3 4">DSM 7229</strain>
    </source>
</reference>
<dbReference type="EMBL" id="QGGM01000012">
    <property type="protein sequence ID" value="PWK08901.1"/>
    <property type="molecule type" value="Genomic_DNA"/>
</dbReference>
<feature type="compositionally biased region" description="Gly residues" evidence="1">
    <location>
        <begin position="60"/>
        <end position="69"/>
    </location>
</feature>
<feature type="compositionally biased region" description="Low complexity" evidence="1">
    <location>
        <begin position="48"/>
        <end position="59"/>
    </location>
</feature>
<feature type="region of interest" description="Disordered" evidence="1">
    <location>
        <begin position="26"/>
        <end position="69"/>
    </location>
</feature>
<dbReference type="AlphaFoldDB" id="A0A2V1ZTZ1"/>
<feature type="compositionally biased region" description="Low complexity" evidence="1">
    <location>
        <begin position="26"/>
        <end position="39"/>
    </location>
</feature>
<feature type="transmembrane region" description="Helical" evidence="2">
    <location>
        <begin position="6"/>
        <end position="24"/>
    </location>
</feature>
<dbReference type="Proteomes" id="UP000245655">
    <property type="component" value="Unassembled WGS sequence"/>
</dbReference>
<comment type="caution">
    <text evidence="3">The sequence shown here is derived from an EMBL/GenBank/DDBJ whole genome shotgun (WGS) entry which is preliminary data.</text>
</comment>
<keyword evidence="4" id="KW-1185">Reference proteome</keyword>